<feature type="compositionally biased region" description="Basic and acidic residues" evidence="1">
    <location>
        <begin position="83"/>
        <end position="102"/>
    </location>
</feature>
<proteinExistence type="predicted"/>
<reference evidence="2 3" key="1">
    <citation type="submission" date="2023-07" db="EMBL/GenBank/DDBJ databases">
        <title>Sequencing the genomes of 1000 actinobacteria strains.</title>
        <authorList>
            <person name="Klenk H.-P."/>
        </authorList>
    </citation>
    <scope>NUCLEOTIDE SEQUENCE [LARGE SCALE GENOMIC DNA]</scope>
    <source>
        <strain evidence="2 3">DSM 44388</strain>
    </source>
</reference>
<evidence type="ECO:0000313" key="3">
    <source>
        <dbReference type="Proteomes" id="UP001235712"/>
    </source>
</evidence>
<protein>
    <submittedName>
        <fullName evidence="2">Uncharacterized protein</fullName>
    </submittedName>
</protein>
<organism evidence="2 3">
    <name type="scientific">Kineosporia succinea</name>
    <dbReference type="NCBI Taxonomy" id="84632"/>
    <lineage>
        <taxon>Bacteria</taxon>
        <taxon>Bacillati</taxon>
        <taxon>Actinomycetota</taxon>
        <taxon>Actinomycetes</taxon>
        <taxon>Kineosporiales</taxon>
        <taxon>Kineosporiaceae</taxon>
        <taxon>Kineosporia</taxon>
    </lineage>
</organism>
<keyword evidence="3" id="KW-1185">Reference proteome</keyword>
<evidence type="ECO:0000313" key="2">
    <source>
        <dbReference type="EMBL" id="MDP9829363.1"/>
    </source>
</evidence>
<dbReference type="Proteomes" id="UP001235712">
    <property type="component" value="Unassembled WGS sequence"/>
</dbReference>
<comment type="caution">
    <text evidence="2">The sequence shown here is derived from an EMBL/GenBank/DDBJ whole genome shotgun (WGS) entry which is preliminary data.</text>
</comment>
<sequence>MSTVTFSTSGQCRLCGEPFRGDDLTLRTLRPWGLVHAKHIPEFEVAVGQRNDTQRVLDAHRAFLVQAIRDEALQDAGAAKSPYPEDHDGTWRHRGEAFKEALENLDGDEKEVGDGE</sequence>
<gene>
    <name evidence="2" type="ORF">J2S57_005112</name>
</gene>
<dbReference type="RefSeq" id="WP_307247483.1">
    <property type="nucleotide sequence ID" value="NZ_JAUSQZ010000001.1"/>
</dbReference>
<accession>A0ABT9P9I5</accession>
<feature type="region of interest" description="Disordered" evidence="1">
    <location>
        <begin position="76"/>
        <end position="116"/>
    </location>
</feature>
<evidence type="ECO:0000256" key="1">
    <source>
        <dbReference type="SAM" id="MobiDB-lite"/>
    </source>
</evidence>
<dbReference type="EMBL" id="JAUSQZ010000001">
    <property type="protein sequence ID" value="MDP9829363.1"/>
    <property type="molecule type" value="Genomic_DNA"/>
</dbReference>
<name>A0ABT9P9I5_9ACTN</name>